<name>A0A2G3A1V8_CAPAN</name>
<keyword evidence="2" id="KW-1185">Reference proteome</keyword>
<evidence type="ECO:0000313" key="1">
    <source>
        <dbReference type="EMBL" id="PHT88223.1"/>
    </source>
</evidence>
<dbReference type="AlphaFoldDB" id="A0A2G3A1V8"/>
<reference evidence="1 2" key="1">
    <citation type="journal article" date="2014" name="Nat. Genet.">
        <title>Genome sequence of the hot pepper provides insights into the evolution of pungency in Capsicum species.</title>
        <authorList>
            <person name="Kim S."/>
            <person name="Park M."/>
            <person name="Yeom S.I."/>
            <person name="Kim Y.M."/>
            <person name="Lee J.M."/>
            <person name="Lee H.A."/>
            <person name="Seo E."/>
            <person name="Choi J."/>
            <person name="Cheong K."/>
            <person name="Kim K.T."/>
            <person name="Jung K."/>
            <person name="Lee G.W."/>
            <person name="Oh S.K."/>
            <person name="Bae C."/>
            <person name="Kim S.B."/>
            <person name="Lee H.Y."/>
            <person name="Kim S.Y."/>
            <person name="Kim M.S."/>
            <person name="Kang B.C."/>
            <person name="Jo Y.D."/>
            <person name="Yang H.B."/>
            <person name="Jeong H.J."/>
            <person name="Kang W.H."/>
            <person name="Kwon J.K."/>
            <person name="Shin C."/>
            <person name="Lim J.Y."/>
            <person name="Park J.H."/>
            <person name="Huh J.H."/>
            <person name="Kim J.S."/>
            <person name="Kim B.D."/>
            <person name="Cohen O."/>
            <person name="Paran I."/>
            <person name="Suh M.C."/>
            <person name="Lee S.B."/>
            <person name="Kim Y.K."/>
            <person name="Shin Y."/>
            <person name="Noh S.J."/>
            <person name="Park J."/>
            <person name="Seo Y.S."/>
            <person name="Kwon S.Y."/>
            <person name="Kim H.A."/>
            <person name="Park J.M."/>
            <person name="Kim H.J."/>
            <person name="Choi S.B."/>
            <person name="Bosland P.W."/>
            <person name="Reeves G."/>
            <person name="Jo S.H."/>
            <person name="Lee B.W."/>
            <person name="Cho H.T."/>
            <person name="Choi H.S."/>
            <person name="Lee M.S."/>
            <person name="Yu Y."/>
            <person name="Do Choi Y."/>
            <person name="Park B.S."/>
            <person name="van Deynze A."/>
            <person name="Ashrafi H."/>
            <person name="Hill T."/>
            <person name="Kim W.T."/>
            <person name="Pai H.S."/>
            <person name="Ahn H.K."/>
            <person name="Yeam I."/>
            <person name="Giovannoni J.J."/>
            <person name="Rose J.K."/>
            <person name="Sorensen I."/>
            <person name="Lee S.J."/>
            <person name="Kim R.W."/>
            <person name="Choi I.Y."/>
            <person name="Choi B.S."/>
            <person name="Lim J.S."/>
            <person name="Lee Y.H."/>
            <person name="Choi D."/>
        </authorList>
    </citation>
    <scope>NUCLEOTIDE SEQUENCE [LARGE SCALE GENOMIC DNA]</scope>
    <source>
        <strain evidence="2">cv. CM334</strain>
    </source>
</reference>
<dbReference type="Proteomes" id="UP000222542">
    <property type="component" value="Unassembled WGS sequence"/>
</dbReference>
<proteinExistence type="predicted"/>
<organism evidence="1 2">
    <name type="scientific">Capsicum annuum</name>
    <name type="common">Capsicum pepper</name>
    <dbReference type="NCBI Taxonomy" id="4072"/>
    <lineage>
        <taxon>Eukaryota</taxon>
        <taxon>Viridiplantae</taxon>
        <taxon>Streptophyta</taxon>
        <taxon>Embryophyta</taxon>
        <taxon>Tracheophyta</taxon>
        <taxon>Spermatophyta</taxon>
        <taxon>Magnoliopsida</taxon>
        <taxon>eudicotyledons</taxon>
        <taxon>Gunneridae</taxon>
        <taxon>Pentapetalae</taxon>
        <taxon>asterids</taxon>
        <taxon>lamiids</taxon>
        <taxon>Solanales</taxon>
        <taxon>Solanaceae</taxon>
        <taxon>Solanoideae</taxon>
        <taxon>Capsiceae</taxon>
        <taxon>Capsicum</taxon>
    </lineage>
</organism>
<gene>
    <name evidence="1" type="ORF">T459_10329</name>
</gene>
<sequence length="149" mass="17379">MQIGDIEEYQEKLDRAMARVSLSNENAISCFITGLRPKIRDQVNTHRPYSLPHTYHLARLLNSSYIAQQKSSKSFQQPNHSFSSRTPNTYFKPALKPSTYQKPFSPSNQLAKNKGKRLTTIELNDKRLKELCYFFYEKLFPGHKYISTK</sequence>
<dbReference type="OMA" id="NTHRPYS"/>
<accession>A0A2G3A1V8</accession>
<comment type="caution">
    <text evidence="1">The sequence shown here is derived from an EMBL/GenBank/DDBJ whole genome shotgun (WGS) entry which is preliminary data.</text>
</comment>
<evidence type="ECO:0000313" key="2">
    <source>
        <dbReference type="Proteomes" id="UP000222542"/>
    </source>
</evidence>
<protein>
    <submittedName>
        <fullName evidence="1">Uncharacterized protein</fullName>
    </submittedName>
</protein>
<dbReference type="Gramene" id="PHT88223">
    <property type="protein sequence ID" value="PHT88223"/>
    <property type="gene ID" value="T459_10329"/>
</dbReference>
<dbReference type="EMBL" id="AYRZ02000003">
    <property type="protein sequence ID" value="PHT88223.1"/>
    <property type="molecule type" value="Genomic_DNA"/>
</dbReference>
<reference evidence="1 2" key="2">
    <citation type="journal article" date="2017" name="Genome Biol.">
        <title>New reference genome sequences of hot pepper reveal the massive evolution of plant disease-resistance genes by retroduplication.</title>
        <authorList>
            <person name="Kim S."/>
            <person name="Park J."/>
            <person name="Yeom S.I."/>
            <person name="Kim Y.M."/>
            <person name="Seo E."/>
            <person name="Kim K.T."/>
            <person name="Kim M.S."/>
            <person name="Lee J.M."/>
            <person name="Cheong K."/>
            <person name="Shin H.S."/>
            <person name="Kim S.B."/>
            <person name="Han K."/>
            <person name="Lee J."/>
            <person name="Park M."/>
            <person name="Lee H.A."/>
            <person name="Lee H.Y."/>
            <person name="Lee Y."/>
            <person name="Oh S."/>
            <person name="Lee J.H."/>
            <person name="Choi E."/>
            <person name="Choi E."/>
            <person name="Lee S.E."/>
            <person name="Jeon J."/>
            <person name="Kim H."/>
            <person name="Choi G."/>
            <person name="Song H."/>
            <person name="Lee J."/>
            <person name="Lee S.C."/>
            <person name="Kwon J.K."/>
            <person name="Lee H.Y."/>
            <person name="Koo N."/>
            <person name="Hong Y."/>
            <person name="Kim R.W."/>
            <person name="Kang W.H."/>
            <person name="Huh J.H."/>
            <person name="Kang B.C."/>
            <person name="Yang T.J."/>
            <person name="Lee Y.H."/>
            <person name="Bennetzen J.L."/>
            <person name="Choi D."/>
        </authorList>
    </citation>
    <scope>NUCLEOTIDE SEQUENCE [LARGE SCALE GENOMIC DNA]</scope>
    <source>
        <strain evidence="2">cv. CM334</strain>
    </source>
</reference>